<dbReference type="EMBL" id="AE016877">
    <property type="protein sequence ID" value="AAP07570.1"/>
    <property type="molecule type" value="Genomic_DNA"/>
</dbReference>
<dbReference type="KEGG" id="bce:BC0550"/>
<keyword evidence="2" id="KW-1185">Reference proteome</keyword>
<evidence type="ECO:0000313" key="1">
    <source>
        <dbReference type="EMBL" id="AAP07570.1"/>
    </source>
</evidence>
<organism evidence="1 2">
    <name type="scientific">Bacillus cereus (strain ATCC 14579 / DSM 31 / CCUG 7414 / JCM 2152 / NBRC 15305 / NCIMB 9373 / NCTC 2599 / NRRL B-3711)</name>
    <dbReference type="NCBI Taxonomy" id="226900"/>
    <lineage>
        <taxon>Bacteria</taxon>
        <taxon>Bacillati</taxon>
        <taxon>Bacillota</taxon>
        <taxon>Bacilli</taxon>
        <taxon>Bacillales</taxon>
        <taxon>Bacillaceae</taxon>
        <taxon>Bacillus</taxon>
        <taxon>Bacillus cereus group</taxon>
    </lineage>
</organism>
<gene>
    <name evidence="1" type="ordered locus">BC_0550</name>
</gene>
<proteinExistence type="predicted"/>
<dbReference type="Proteomes" id="UP000001417">
    <property type="component" value="Chromosome"/>
</dbReference>
<protein>
    <submittedName>
        <fullName evidence="1">Uncharacterized protein</fullName>
    </submittedName>
</protein>
<evidence type="ECO:0000313" key="2">
    <source>
        <dbReference type="Proteomes" id="UP000001417"/>
    </source>
</evidence>
<reference evidence="1 2" key="1">
    <citation type="journal article" date="2003" name="Nature">
        <title>Genome sequence of Bacillus cereus and comparative analysis with Bacillus anthracis.</title>
        <authorList>
            <person name="Ivanova N."/>
            <person name="Sorokin A."/>
            <person name="Anderson I."/>
            <person name="Galleron N."/>
            <person name="Candelon B."/>
            <person name="Kapatral V."/>
            <person name="Bhattacharyya A."/>
            <person name="Reznik G."/>
            <person name="Mikhailova N."/>
            <person name="Lapidus A."/>
            <person name="Chu L."/>
            <person name="Mazur M."/>
            <person name="Goltsman E."/>
            <person name="Larsen N."/>
            <person name="D'Souza M."/>
            <person name="Walunas T."/>
            <person name="Grechkin Y."/>
            <person name="Pusch G."/>
            <person name="Haselkorn R."/>
            <person name="Fonstein M."/>
            <person name="Ehrlich S.D."/>
            <person name="Overbeek R."/>
            <person name="Kyrpides N."/>
        </authorList>
    </citation>
    <scope>NUCLEOTIDE SEQUENCE [LARGE SCALE GENOMIC DNA]</scope>
    <source>
        <strain evidence="2">ATCC 14579 / DSM 31 / CCUG 7414 / JCM 2152 / NBRC 15305 / NCIMB 9373 / NCTC 2599 / NRRL B-3711</strain>
    </source>
</reference>
<sequence>MFLSYQWLNISFYYVSGKILFRMLGVLYEKRYKCLWDDFLWAVTFQTF</sequence>
<dbReference type="HOGENOM" id="CLU_3149369_0_0_9"/>
<name>Q81I67_BACCR</name>
<accession>Q81I67</accession>
<dbReference type="AlphaFoldDB" id="Q81I67"/>